<accession>A0A1F5GV57</accession>
<feature type="domain" description="Glycosyltransferase 2-like" evidence="8">
    <location>
        <begin position="438"/>
        <end position="575"/>
    </location>
</feature>
<evidence type="ECO:0000313" key="10">
    <source>
        <dbReference type="Proteomes" id="UP000176666"/>
    </source>
</evidence>
<keyword evidence="6 7" id="KW-0472">Membrane</keyword>
<gene>
    <name evidence="9" type="ORF">A3F02_00160</name>
</gene>
<dbReference type="Gene3D" id="1.10.10.10">
    <property type="entry name" value="Winged helix-like DNA-binding domain superfamily/Winged helix DNA-binding domain"/>
    <property type="match status" value="1"/>
</dbReference>
<dbReference type="SUPFAM" id="SSF48295">
    <property type="entry name" value="TrpR-like"/>
    <property type="match status" value="1"/>
</dbReference>
<dbReference type="InterPro" id="IPR009057">
    <property type="entry name" value="Homeodomain-like_sf"/>
</dbReference>
<dbReference type="AlphaFoldDB" id="A0A1F5GV57"/>
<evidence type="ECO:0000256" key="4">
    <source>
        <dbReference type="ARBA" id="ARBA00022692"/>
    </source>
</evidence>
<dbReference type="InterPro" id="IPR050321">
    <property type="entry name" value="Glycosyltr_2/OpgH_subfam"/>
</dbReference>
<dbReference type="GO" id="GO:0016757">
    <property type="term" value="F:glycosyltransferase activity"/>
    <property type="evidence" value="ECO:0007669"/>
    <property type="project" value="UniProtKB-KW"/>
</dbReference>
<feature type="transmembrane region" description="Helical" evidence="7">
    <location>
        <begin position="343"/>
        <end position="363"/>
    </location>
</feature>
<feature type="transmembrane region" description="Helical" evidence="7">
    <location>
        <begin position="720"/>
        <end position="742"/>
    </location>
</feature>
<dbReference type="Pfam" id="PF01527">
    <property type="entry name" value="HTH_Tnp_1"/>
    <property type="match status" value="1"/>
</dbReference>
<evidence type="ECO:0000259" key="8">
    <source>
        <dbReference type="Pfam" id="PF00535"/>
    </source>
</evidence>
<evidence type="ECO:0000256" key="3">
    <source>
        <dbReference type="ARBA" id="ARBA00022679"/>
    </source>
</evidence>
<dbReference type="GO" id="GO:0016020">
    <property type="term" value="C:membrane"/>
    <property type="evidence" value="ECO:0007669"/>
    <property type="project" value="UniProtKB-SubCell"/>
</dbReference>
<dbReference type="PANTHER" id="PTHR43867:SF2">
    <property type="entry name" value="CELLULOSE SYNTHASE CATALYTIC SUBUNIT A [UDP-FORMING]"/>
    <property type="match status" value="1"/>
</dbReference>
<evidence type="ECO:0000256" key="2">
    <source>
        <dbReference type="ARBA" id="ARBA00022676"/>
    </source>
</evidence>
<dbReference type="Proteomes" id="UP000176666">
    <property type="component" value="Unassembled WGS sequence"/>
</dbReference>
<evidence type="ECO:0000256" key="6">
    <source>
        <dbReference type="ARBA" id="ARBA00023136"/>
    </source>
</evidence>
<sequence>MTRVSAAFKLKAVKEALGSKTSLKEVCLKYKISRQTLYFWIRKYTNSRLKDLSSLKNSYKKGKFHHKSIGWKAEKLILDAVIKNPKLSVYGLQKRLEIAGLKLSVHGIYNVLVRYNLQRRQLRERFSVEHPVKTVFATALAPAHRAKIVEENIKEGKAIAKVCRVWGVSRPTFYAWLRRYNSAIEGEASDSDLVEALARNYKKAYEHHRSIDQKTKEAILDIVGNNPELSVHKVHATLPVVGGVPVAGHHAVQNLLEREGLNTLFKRQKFAQQYLPEPKAAVAPLYETPIPKLSLWRLLFAPYATIPKWVIKHPMTWPVIFPVTVLLLWIVEFDKLLKPTMLFPTVALSFGIVFFLYSLKYYVSLILVMRLTQSGTNRQNTSANAQLLNFQDEISNSRQSWFYKITKKIKIRSQQISKVDPLLMNLEKVKLTAQPFVSIHVAVYNEKRVIERLIEACCKQNWQNYEVILADDSTDGTTEIVKQFMKENYGELRVSKDDQGTEIYRADANHNLPSLTLIHRSSRSGFKGAALQKALENTNPYADYIAIFDSDFVPYPDTIEQFIKSFQETCGGLDKVKESNIAAIQGYQWHVLNKSQNWVTRGVRTEYAGSYVVERAGIGIYGGLNMIAGSVFCLRADIMRQFGWGKSITEDLELTLRLYEKGYKVVFTPYIQAPAEAVSTIKRLIRQRMRWAEGHTFNIRKMWRRIFESPHLTDREKFEFLYLAPYYLQAAIFIAGTFAWFISEAILHVRLPFWTAAWGWSLIFVNFLSLPLMNLVGLFLEESEERDYLGIASFIVLSYLLVPFQAYAAVKALVSDREGPWFRTPKTGTVTDVFDRMRIYAWFEKLKIWQRPATSAGVAGNINIDTGQLGFFRQAPEANSLALVPNISSFNAFSGYKLRPKRLRFVARGVLA</sequence>
<dbReference type="Gene3D" id="3.90.550.10">
    <property type="entry name" value="Spore Coat Polysaccharide Biosynthesis Protein SpsA, Chain A"/>
    <property type="match status" value="1"/>
</dbReference>
<evidence type="ECO:0000256" key="7">
    <source>
        <dbReference type="SAM" id="Phobius"/>
    </source>
</evidence>
<feature type="transmembrane region" description="Helical" evidence="7">
    <location>
        <begin position="788"/>
        <end position="808"/>
    </location>
</feature>
<protein>
    <recommendedName>
        <fullName evidence="8">Glycosyltransferase 2-like domain-containing protein</fullName>
    </recommendedName>
</protein>
<reference evidence="9 10" key="1">
    <citation type="journal article" date="2016" name="Nat. Commun.">
        <title>Thousands of microbial genomes shed light on interconnected biogeochemical processes in an aquifer system.</title>
        <authorList>
            <person name="Anantharaman K."/>
            <person name="Brown C.T."/>
            <person name="Hug L.A."/>
            <person name="Sharon I."/>
            <person name="Castelle C.J."/>
            <person name="Probst A.J."/>
            <person name="Thomas B.C."/>
            <person name="Singh A."/>
            <person name="Wilkins M.J."/>
            <person name="Karaoz U."/>
            <person name="Brodie E.L."/>
            <person name="Williams K.H."/>
            <person name="Hubbard S.S."/>
            <person name="Banfield J.F."/>
        </authorList>
    </citation>
    <scope>NUCLEOTIDE SEQUENCE [LARGE SCALE GENOMIC DNA]</scope>
</reference>
<evidence type="ECO:0000256" key="1">
    <source>
        <dbReference type="ARBA" id="ARBA00004141"/>
    </source>
</evidence>
<feature type="transmembrane region" description="Helical" evidence="7">
    <location>
        <begin position="754"/>
        <end position="776"/>
    </location>
</feature>
<name>A0A1F5GV57_9BACT</name>
<dbReference type="SUPFAM" id="SSF53448">
    <property type="entry name" value="Nucleotide-diphospho-sugar transferases"/>
    <property type="match status" value="1"/>
</dbReference>
<dbReference type="InterPro" id="IPR036388">
    <property type="entry name" value="WH-like_DNA-bd_sf"/>
</dbReference>
<keyword evidence="4 7" id="KW-0812">Transmembrane</keyword>
<comment type="caution">
    <text evidence="9">The sequence shown here is derived from an EMBL/GenBank/DDBJ whole genome shotgun (WGS) entry which is preliminary data.</text>
</comment>
<dbReference type="InterPro" id="IPR029044">
    <property type="entry name" value="Nucleotide-diphossugar_trans"/>
</dbReference>
<dbReference type="GO" id="GO:0043565">
    <property type="term" value="F:sequence-specific DNA binding"/>
    <property type="evidence" value="ECO:0007669"/>
    <property type="project" value="InterPro"/>
</dbReference>
<evidence type="ECO:0000313" key="9">
    <source>
        <dbReference type="EMBL" id="OGD95766.1"/>
    </source>
</evidence>
<feature type="non-terminal residue" evidence="9">
    <location>
        <position position="912"/>
    </location>
</feature>
<dbReference type="InterPro" id="IPR002514">
    <property type="entry name" value="Transposase_8"/>
</dbReference>
<keyword evidence="5 7" id="KW-1133">Transmembrane helix</keyword>
<dbReference type="Pfam" id="PF13384">
    <property type="entry name" value="HTH_23"/>
    <property type="match status" value="1"/>
</dbReference>
<comment type="subcellular location">
    <subcellularLocation>
        <location evidence="1">Membrane</location>
        <topology evidence="1">Multi-pass membrane protein</topology>
    </subcellularLocation>
</comment>
<keyword evidence="3" id="KW-0808">Transferase</keyword>
<proteinExistence type="predicted"/>
<dbReference type="PANTHER" id="PTHR43867">
    <property type="entry name" value="CELLULOSE SYNTHASE CATALYTIC SUBUNIT A [UDP-FORMING]"/>
    <property type="match status" value="1"/>
</dbReference>
<evidence type="ECO:0000256" key="5">
    <source>
        <dbReference type="ARBA" id="ARBA00022989"/>
    </source>
</evidence>
<organism evidence="9 10">
    <name type="scientific">Candidatus Curtissbacteria bacterium RIFCSPHIGHO2_12_FULL_38_9b</name>
    <dbReference type="NCBI Taxonomy" id="1797720"/>
    <lineage>
        <taxon>Bacteria</taxon>
        <taxon>Candidatus Curtissiibacteriota</taxon>
    </lineage>
</organism>
<dbReference type="InterPro" id="IPR001173">
    <property type="entry name" value="Glyco_trans_2-like"/>
</dbReference>
<dbReference type="Pfam" id="PF00535">
    <property type="entry name" value="Glycos_transf_2"/>
    <property type="match status" value="1"/>
</dbReference>
<dbReference type="InterPro" id="IPR010921">
    <property type="entry name" value="Trp_repressor/repl_initiator"/>
</dbReference>
<dbReference type="SUPFAM" id="SSF46689">
    <property type="entry name" value="Homeodomain-like"/>
    <property type="match status" value="1"/>
</dbReference>
<dbReference type="EMBL" id="MFBJ01000046">
    <property type="protein sequence ID" value="OGD95766.1"/>
    <property type="molecule type" value="Genomic_DNA"/>
</dbReference>
<feature type="transmembrane region" description="Helical" evidence="7">
    <location>
        <begin position="315"/>
        <end position="331"/>
    </location>
</feature>
<keyword evidence="2" id="KW-0328">Glycosyltransferase</keyword>